<dbReference type="AlphaFoldDB" id="A0A9P4JV38"/>
<dbReference type="EMBL" id="ML993888">
    <property type="protein sequence ID" value="KAF2203967.1"/>
    <property type="molecule type" value="Genomic_DNA"/>
</dbReference>
<evidence type="ECO:0000313" key="2">
    <source>
        <dbReference type="EMBL" id="KAF2203967.1"/>
    </source>
</evidence>
<dbReference type="PANTHER" id="PTHR28052">
    <property type="entry name" value="UPF0545 PROTEIN C22ORF39"/>
    <property type="match status" value="1"/>
</dbReference>
<accession>A0A9P4JV38</accession>
<evidence type="ECO:0000313" key="3">
    <source>
        <dbReference type="Proteomes" id="UP000799536"/>
    </source>
</evidence>
<evidence type="ECO:0000256" key="1">
    <source>
        <dbReference type="SAM" id="MobiDB-lite"/>
    </source>
</evidence>
<protein>
    <recommendedName>
        <fullName evidence="4">Early meiotic induction protein 1</fullName>
    </recommendedName>
</protein>
<dbReference type="Pfam" id="PF11326">
    <property type="entry name" value="PANTS-like"/>
    <property type="match status" value="1"/>
</dbReference>
<organism evidence="2 3">
    <name type="scientific">Delitschia confertaspora ATCC 74209</name>
    <dbReference type="NCBI Taxonomy" id="1513339"/>
    <lineage>
        <taxon>Eukaryota</taxon>
        <taxon>Fungi</taxon>
        <taxon>Dikarya</taxon>
        <taxon>Ascomycota</taxon>
        <taxon>Pezizomycotina</taxon>
        <taxon>Dothideomycetes</taxon>
        <taxon>Pleosporomycetidae</taxon>
        <taxon>Pleosporales</taxon>
        <taxon>Delitschiaceae</taxon>
        <taxon>Delitschia</taxon>
    </lineage>
</organism>
<dbReference type="PANTHER" id="PTHR28052:SF1">
    <property type="entry name" value="UPF0545 PROTEIN C22ORF39"/>
    <property type="match status" value="1"/>
</dbReference>
<sequence length="183" mass="20545">MGWLWSSSTDSNAPTYRSSPQCSNPSAPAAAPAPPTPIATEQENLPPTEAQNTAAFNAAFPHLAPSTPSSLSQSTQPPQSEYPDTMSCRQAFDSAFYCRSLGGAFNDIYRYGELKSCSDHWSDFWFCMRNKSKAESVKRELIIERYKEKEAKIRGGPNSEDVWRARRPNERLRNAFQEPLDEE</sequence>
<dbReference type="Proteomes" id="UP000799536">
    <property type="component" value="Unassembled WGS sequence"/>
</dbReference>
<feature type="compositionally biased region" description="Polar residues" evidence="1">
    <location>
        <begin position="41"/>
        <end position="55"/>
    </location>
</feature>
<gene>
    <name evidence="2" type="ORF">GQ43DRAFT_388852</name>
</gene>
<keyword evidence="3" id="KW-1185">Reference proteome</keyword>
<proteinExistence type="predicted"/>
<feature type="region of interest" description="Disordered" evidence="1">
    <location>
        <begin position="1"/>
        <end position="85"/>
    </location>
</feature>
<feature type="compositionally biased region" description="Polar residues" evidence="1">
    <location>
        <begin position="1"/>
        <end position="24"/>
    </location>
</feature>
<reference evidence="2" key="1">
    <citation type="journal article" date="2020" name="Stud. Mycol.">
        <title>101 Dothideomycetes genomes: a test case for predicting lifestyles and emergence of pathogens.</title>
        <authorList>
            <person name="Haridas S."/>
            <person name="Albert R."/>
            <person name="Binder M."/>
            <person name="Bloem J."/>
            <person name="Labutti K."/>
            <person name="Salamov A."/>
            <person name="Andreopoulos B."/>
            <person name="Baker S."/>
            <person name="Barry K."/>
            <person name="Bills G."/>
            <person name="Bluhm B."/>
            <person name="Cannon C."/>
            <person name="Castanera R."/>
            <person name="Culley D."/>
            <person name="Daum C."/>
            <person name="Ezra D."/>
            <person name="Gonzalez J."/>
            <person name="Henrissat B."/>
            <person name="Kuo A."/>
            <person name="Liang C."/>
            <person name="Lipzen A."/>
            <person name="Lutzoni F."/>
            <person name="Magnuson J."/>
            <person name="Mondo S."/>
            <person name="Nolan M."/>
            <person name="Ohm R."/>
            <person name="Pangilinan J."/>
            <person name="Park H.-J."/>
            <person name="Ramirez L."/>
            <person name="Alfaro M."/>
            <person name="Sun H."/>
            <person name="Tritt A."/>
            <person name="Yoshinaga Y."/>
            <person name="Zwiers L.-H."/>
            <person name="Turgeon B."/>
            <person name="Goodwin S."/>
            <person name="Spatafora J."/>
            <person name="Crous P."/>
            <person name="Grigoriev I."/>
        </authorList>
    </citation>
    <scope>NUCLEOTIDE SEQUENCE</scope>
    <source>
        <strain evidence="2">ATCC 74209</strain>
    </source>
</reference>
<dbReference type="OrthoDB" id="2017405at2759"/>
<comment type="caution">
    <text evidence="2">The sequence shown here is derived from an EMBL/GenBank/DDBJ whole genome shotgun (WGS) entry which is preliminary data.</text>
</comment>
<name>A0A9P4JV38_9PLEO</name>
<feature type="compositionally biased region" description="Low complexity" evidence="1">
    <location>
        <begin position="65"/>
        <end position="79"/>
    </location>
</feature>
<evidence type="ECO:0008006" key="4">
    <source>
        <dbReference type="Google" id="ProtNLM"/>
    </source>
</evidence>
<dbReference type="InterPro" id="IPR021475">
    <property type="entry name" value="Pants/Emi1-like"/>
</dbReference>